<dbReference type="STRING" id="1224162.B840_03495"/>
<dbReference type="InterPro" id="IPR027383">
    <property type="entry name" value="Znf_put"/>
</dbReference>
<feature type="transmembrane region" description="Helical" evidence="1">
    <location>
        <begin position="86"/>
        <end position="106"/>
    </location>
</feature>
<name>A0A0B6TRZ1_9CORY</name>
<sequence>MIDHDQVQAALSARLDGEPSPLDDDVVDAHLTGCAQCRQFQEEAVALSRRLRFIEPADGGMAPPDLSELIIAGVEPEWRRTANSRMVGLAVSRILLIVAGLIWVVWGVQLLGDASGLTPVSDDGVVALDSDPRTASLLVDAAAFRLSLALGLFTIAWKPRLVSGLVTVVAALWTFMFGFVVRDLVLDTVAGPQLVGLGLLLFTAVGMVWTWLNHHGYVTLRAVWRELAAKPV</sequence>
<dbReference type="HOGENOM" id="CLU_081592_2_0_11"/>
<dbReference type="Proteomes" id="UP000031928">
    <property type="component" value="Chromosome"/>
</dbReference>
<evidence type="ECO:0000313" key="3">
    <source>
        <dbReference type="EMBL" id="AJK68320.1"/>
    </source>
</evidence>
<keyword evidence="4" id="KW-1185">Reference proteome</keyword>
<evidence type="ECO:0000259" key="2">
    <source>
        <dbReference type="Pfam" id="PF13490"/>
    </source>
</evidence>
<feature type="domain" description="Putative zinc-finger" evidence="2">
    <location>
        <begin position="6"/>
        <end position="38"/>
    </location>
</feature>
<dbReference type="OrthoDB" id="5197868at2"/>
<organism evidence="3 4">
    <name type="scientific">Corynebacterium marinum DSM 44953</name>
    <dbReference type="NCBI Taxonomy" id="1224162"/>
    <lineage>
        <taxon>Bacteria</taxon>
        <taxon>Bacillati</taxon>
        <taxon>Actinomycetota</taxon>
        <taxon>Actinomycetes</taxon>
        <taxon>Mycobacteriales</taxon>
        <taxon>Corynebacteriaceae</taxon>
        <taxon>Corynebacterium</taxon>
    </lineage>
</organism>
<reference evidence="3 4" key="1">
    <citation type="submission" date="2014-05" db="EMBL/GenBank/DDBJ databases">
        <title>Complete genome sequence of Corynebacterium marinum DSM 44953.</title>
        <authorList>
            <person name="Schaffert L."/>
            <person name="Albersmeier A."/>
            <person name="Kalinowski J."/>
            <person name="Ruckert C."/>
        </authorList>
    </citation>
    <scope>NUCLEOTIDE SEQUENCE [LARGE SCALE GENOMIC DNA]</scope>
    <source>
        <strain evidence="3 4">DSM 44953</strain>
    </source>
</reference>
<dbReference type="RefSeq" id="WP_042620983.1">
    <property type="nucleotide sequence ID" value="NZ_CP007790.1"/>
</dbReference>
<gene>
    <name evidence="3" type="ORF">B840_03495</name>
</gene>
<proteinExistence type="predicted"/>
<dbReference type="AlphaFoldDB" id="A0A0B6TRZ1"/>
<keyword evidence="1" id="KW-0812">Transmembrane</keyword>
<evidence type="ECO:0000313" key="4">
    <source>
        <dbReference type="Proteomes" id="UP000031928"/>
    </source>
</evidence>
<accession>A0A0B6TRZ1</accession>
<dbReference type="EMBL" id="CP007790">
    <property type="protein sequence ID" value="AJK68320.1"/>
    <property type="molecule type" value="Genomic_DNA"/>
</dbReference>
<feature type="transmembrane region" description="Helical" evidence="1">
    <location>
        <begin position="193"/>
        <end position="212"/>
    </location>
</feature>
<dbReference type="Pfam" id="PF13490">
    <property type="entry name" value="zf-HC2"/>
    <property type="match status" value="1"/>
</dbReference>
<keyword evidence="1" id="KW-0472">Membrane</keyword>
<feature type="transmembrane region" description="Helical" evidence="1">
    <location>
        <begin position="162"/>
        <end position="181"/>
    </location>
</feature>
<feature type="transmembrane region" description="Helical" evidence="1">
    <location>
        <begin position="135"/>
        <end position="155"/>
    </location>
</feature>
<keyword evidence="1" id="KW-1133">Transmembrane helix</keyword>
<evidence type="ECO:0000256" key="1">
    <source>
        <dbReference type="SAM" id="Phobius"/>
    </source>
</evidence>
<protein>
    <recommendedName>
        <fullName evidence="2">Putative zinc-finger domain-containing protein</fullName>
    </recommendedName>
</protein>
<dbReference type="KEGG" id="cmq:B840_03495"/>